<dbReference type="PROSITE" id="PS51257">
    <property type="entry name" value="PROKAR_LIPOPROTEIN"/>
    <property type="match status" value="1"/>
</dbReference>
<comment type="caution">
    <text evidence="2">The sequence shown here is derived from an EMBL/GenBank/DDBJ whole genome shotgun (WGS) entry which is preliminary data.</text>
</comment>
<name>A0A9D0ZDH9_9FIRM</name>
<evidence type="ECO:0000313" key="3">
    <source>
        <dbReference type="Proteomes" id="UP000824262"/>
    </source>
</evidence>
<evidence type="ECO:0008006" key="4">
    <source>
        <dbReference type="Google" id="ProtNLM"/>
    </source>
</evidence>
<evidence type="ECO:0000313" key="2">
    <source>
        <dbReference type="EMBL" id="HIQ78281.1"/>
    </source>
</evidence>
<dbReference type="EMBL" id="DVGA01000036">
    <property type="protein sequence ID" value="HIQ78281.1"/>
    <property type="molecule type" value="Genomic_DNA"/>
</dbReference>
<protein>
    <recommendedName>
        <fullName evidence="4">Lipoprotein</fullName>
    </recommendedName>
</protein>
<keyword evidence="1" id="KW-0732">Signal</keyword>
<reference evidence="2" key="1">
    <citation type="submission" date="2020-10" db="EMBL/GenBank/DDBJ databases">
        <authorList>
            <person name="Gilroy R."/>
        </authorList>
    </citation>
    <scope>NUCLEOTIDE SEQUENCE</scope>
    <source>
        <strain evidence="2">ChiBcolR7-354</strain>
    </source>
</reference>
<sequence length="135" mass="13931">MKKAAAAAMLLALMFLSACGAQGEGEIDIAPLVPENVTRAELRGHGETVIIEDAGEIAALIGTAAGIELRRDGEADVSEPGAASVSVTFYGEGELTLTFPVCSLGGEAYSAAPECIEEFDSYFGAMERQALTEGT</sequence>
<gene>
    <name evidence="2" type="ORF">IAB77_03365</name>
</gene>
<dbReference type="Proteomes" id="UP000824262">
    <property type="component" value="Unassembled WGS sequence"/>
</dbReference>
<proteinExistence type="predicted"/>
<feature type="signal peptide" evidence="1">
    <location>
        <begin position="1"/>
        <end position="20"/>
    </location>
</feature>
<evidence type="ECO:0000256" key="1">
    <source>
        <dbReference type="SAM" id="SignalP"/>
    </source>
</evidence>
<accession>A0A9D0ZDH9</accession>
<dbReference type="AlphaFoldDB" id="A0A9D0ZDH9"/>
<reference evidence="2" key="2">
    <citation type="journal article" date="2021" name="PeerJ">
        <title>Extensive microbial diversity within the chicken gut microbiome revealed by metagenomics and culture.</title>
        <authorList>
            <person name="Gilroy R."/>
            <person name="Ravi A."/>
            <person name="Getino M."/>
            <person name="Pursley I."/>
            <person name="Horton D.L."/>
            <person name="Alikhan N.F."/>
            <person name="Baker D."/>
            <person name="Gharbi K."/>
            <person name="Hall N."/>
            <person name="Watson M."/>
            <person name="Adriaenssens E.M."/>
            <person name="Foster-Nyarko E."/>
            <person name="Jarju S."/>
            <person name="Secka A."/>
            <person name="Antonio M."/>
            <person name="Oren A."/>
            <person name="Chaudhuri R.R."/>
            <person name="La Ragione R."/>
            <person name="Hildebrand F."/>
            <person name="Pallen M.J."/>
        </authorList>
    </citation>
    <scope>NUCLEOTIDE SEQUENCE</scope>
    <source>
        <strain evidence="2">ChiBcolR7-354</strain>
    </source>
</reference>
<feature type="chain" id="PRO_5039324153" description="Lipoprotein" evidence="1">
    <location>
        <begin position="21"/>
        <end position="135"/>
    </location>
</feature>
<organism evidence="2 3">
    <name type="scientific">Candidatus Scatomorpha intestinavium</name>
    <dbReference type="NCBI Taxonomy" id="2840922"/>
    <lineage>
        <taxon>Bacteria</taxon>
        <taxon>Bacillati</taxon>
        <taxon>Bacillota</taxon>
        <taxon>Clostridia</taxon>
        <taxon>Eubacteriales</taxon>
        <taxon>Candidatus Scatomorpha</taxon>
    </lineage>
</organism>